<evidence type="ECO:0000256" key="3">
    <source>
        <dbReference type="SAM" id="SignalP"/>
    </source>
</evidence>
<dbReference type="PANTHER" id="PTHR43695">
    <property type="entry name" value="PUTATIVE (AFU_ORTHOLOGUE AFUA_2G17250)-RELATED"/>
    <property type="match status" value="1"/>
</dbReference>
<comment type="similarity">
    <text evidence="1">Belongs to the 'GDSL' lipolytic enzyme family.</text>
</comment>
<dbReference type="InterPro" id="IPR036514">
    <property type="entry name" value="SGNH_hydro_sf"/>
</dbReference>
<reference evidence="5 6" key="1">
    <citation type="submission" date="2016-08" db="EMBL/GenBank/DDBJ databases">
        <authorList>
            <person name="Seilhamer J.J."/>
        </authorList>
    </citation>
    <scope>NUCLEOTIDE SEQUENCE [LARGE SCALE GENOMIC DNA]</scope>
    <source>
        <strain evidence="5 6">CFBP7245</strain>
    </source>
</reference>
<feature type="chain" id="PRO_5015460049" evidence="3">
    <location>
        <begin position="24"/>
        <end position="328"/>
    </location>
</feature>
<organism evidence="5 6">
    <name type="scientific">Xanthomonas dyei</name>
    <dbReference type="NCBI Taxonomy" id="743699"/>
    <lineage>
        <taxon>Bacteria</taxon>
        <taxon>Pseudomonadati</taxon>
        <taxon>Pseudomonadota</taxon>
        <taxon>Gammaproteobacteria</taxon>
        <taxon>Lysobacterales</taxon>
        <taxon>Lysobacteraceae</taxon>
        <taxon>Xanthomonas</taxon>
    </lineage>
</organism>
<dbReference type="PROSITE" id="PS51257">
    <property type="entry name" value="PROKAR_LIPOPROTEIN"/>
    <property type="match status" value="1"/>
</dbReference>
<name>A0A2S7C0W7_9XANT</name>
<evidence type="ECO:0000256" key="1">
    <source>
        <dbReference type="ARBA" id="ARBA00008668"/>
    </source>
</evidence>
<comment type="caution">
    <text evidence="5">The sequence shown here is derived from an EMBL/GenBank/DDBJ whole genome shotgun (WGS) entry which is preliminary data.</text>
</comment>
<dbReference type="CDD" id="cd01821">
    <property type="entry name" value="Rhamnogalacturan_acetylesterase_like"/>
    <property type="match status" value="1"/>
</dbReference>
<dbReference type="RefSeq" id="WP_104616226.1">
    <property type="nucleotide sequence ID" value="NZ_CP167817.1"/>
</dbReference>
<evidence type="ECO:0000313" key="6">
    <source>
        <dbReference type="Proteomes" id="UP000238908"/>
    </source>
</evidence>
<dbReference type="InterPro" id="IPR037459">
    <property type="entry name" value="RhgT-like"/>
</dbReference>
<sequence>MRRYCFAPSLLLTALAVSCLPFADATAAAVVDTTLASTASATNTLSSNAPATTPAFAASKIVLVGDSTTAVQGGWGPSFCAQHVTSFLSCLNLARGGRSTSNYRAEGAWDIALKELRSGGYRQVVVLIQFGHNDQPGKPGRSTDLASEFPANLRRYVAEARAAGAVPVLVTPLTRRQFEAGQLVDDLGPWAQATRAVARELQVPLVDLHARSRALVQGMGPVLAMRLAQRPAEPAQIVAAQSGTTIGKTPAQAIAPSAAPASASASKSTAMAKVSATAQDNASVEPMGQAKLAFDYTHLGPDGADLFAAIVADELAQQLPALRPLLIP</sequence>
<feature type="domain" description="SGNH hydrolase-type esterase" evidence="4">
    <location>
        <begin position="64"/>
        <end position="210"/>
    </location>
</feature>
<evidence type="ECO:0000313" key="5">
    <source>
        <dbReference type="EMBL" id="PPU55222.1"/>
    </source>
</evidence>
<dbReference type="EMBL" id="MDEE01000021">
    <property type="protein sequence ID" value="PPU55222.1"/>
    <property type="molecule type" value="Genomic_DNA"/>
</dbReference>
<evidence type="ECO:0000256" key="2">
    <source>
        <dbReference type="ARBA" id="ARBA00022801"/>
    </source>
</evidence>
<keyword evidence="3" id="KW-0732">Signal</keyword>
<feature type="signal peptide" evidence="3">
    <location>
        <begin position="1"/>
        <end position="23"/>
    </location>
</feature>
<proteinExistence type="inferred from homology"/>
<dbReference type="AlphaFoldDB" id="A0A2S7C0W7"/>
<accession>A0A2S7C0W7</accession>
<protein>
    <submittedName>
        <fullName evidence="5">Lysophospholipase</fullName>
    </submittedName>
</protein>
<evidence type="ECO:0000259" key="4">
    <source>
        <dbReference type="Pfam" id="PF13472"/>
    </source>
</evidence>
<gene>
    <name evidence="5" type="ORF">XdyCFBP7245_14085</name>
</gene>
<dbReference type="GO" id="GO:0016788">
    <property type="term" value="F:hydrolase activity, acting on ester bonds"/>
    <property type="evidence" value="ECO:0007669"/>
    <property type="project" value="UniProtKB-ARBA"/>
</dbReference>
<dbReference type="InterPro" id="IPR013830">
    <property type="entry name" value="SGNH_hydro"/>
</dbReference>
<dbReference type="Proteomes" id="UP000238908">
    <property type="component" value="Unassembled WGS sequence"/>
</dbReference>
<keyword evidence="2" id="KW-0378">Hydrolase</keyword>
<dbReference type="Pfam" id="PF13472">
    <property type="entry name" value="Lipase_GDSL_2"/>
    <property type="match status" value="1"/>
</dbReference>
<dbReference type="SUPFAM" id="SSF52266">
    <property type="entry name" value="SGNH hydrolase"/>
    <property type="match status" value="1"/>
</dbReference>
<dbReference type="PANTHER" id="PTHR43695:SF1">
    <property type="entry name" value="RHAMNOGALACTURONAN ACETYLESTERASE"/>
    <property type="match status" value="1"/>
</dbReference>
<dbReference type="Gene3D" id="3.40.50.1110">
    <property type="entry name" value="SGNH hydrolase"/>
    <property type="match status" value="1"/>
</dbReference>